<comment type="similarity">
    <text evidence="1">Belongs to the CdaR family.</text>
</comment>
<gene>
    <name evidence="5" type="ORF">ABZ507_05065</name>
</gene>
<name>A0ABV2X5L9_9NOCA</name>
<dbReference type="EMBL" id="JBEYBR010000008">
    <property type="protein sequence ID" value="MEU2121185.1"/>
    <property type="molecule type" value="Genomic_DNA"/>
</dbReference>
<dbReference type="Proteomes" id="UP001550535">
    <property type="component" value="Unassembled WGS sequence"/>
</dbReference>
<dbReference type="InterPro" id="IPR025751">
    <property type="entry name" value="RsbRD_N_dom"/>
</dbReference>
<dbReference type="InterPro" id="IPR042070">
    <property type="entry name" value="PucR_C-HTH_sf"/>
</dbReference>
<evidence type="ECO:0000259" key="3">
    <source>
        <dbReference type="Pfam" id="PF14361"/>
    </source>
</evidence>
<keyword evidence="6" id="KW-1185">Reference proteome</keyword>
<evidence type="ECO:0000313" key="5">
    <source>
        <dbReference type="EMBL" id="MEU2121185.1"/>
    </source>
</evidence>
<dbReference type="InterPro" id="IPR025736">
    <property type="entry name" value="PucR_C-HTH_dom"/>
</dbReference>
<dbReference type="PANTHER" id="PTHR33744">
    <property type="entry name" value="CARBOHYDRATE DIACID REGULATOR"/>
    <property type="match status" value="1"/>
</dbReference>
<dbReference type="Pfam" id="PF17853">
    <property type="entry name" value="GGDEF_2"/>
    <property type="match status" value="1"/>
</dbReference>
<dbReference type="PANTHER" id="PTHR33744:SF1">
    <property type="entry name" value="DNA-BINDING TRANSCRIPTIONAL ACTIVATOR ADER"/>
    <property type="match status" value="1"/>
</dbReference>
<organism evidence="5 6">
    <name type="scientific">Nocardia niwae</name>
    <dbReference type="NCBI Taxonomy" id="626084"/>
    <lineage>
        <taxon>Bacteria</taxon>
        <taxon>Bacillati</taxon>
        <taxon>Actinomycetota</taxon>
        <taxon>Actinomycetes</taxon>
        <taxon>Mycobacteriales</taxon>
        <taxon>Nocardiaceae</taxon>
        <taxon>Nocardia</taxon>
    </lineage>
</organism>
<evidence type="ECO:0000256" key="1">
    <source>
        <dbReference type="ARBA" id="ARBA00006754"/>
    </source>
</evidence>
<proteinExistence type="inferred from homology"/>
<dbReference type="InterPro" id="IPR051448">
    <property type="entry name" value="CdaR-like_regulators"/>
</dbReference>
<protein>
    <submittedName>
        <fullName evidence="5">Helix-turn-helix domain-containing protein</fullName>
    </submittedName>
</protein>
<accession>A0ABV2X5L9</accession>
<feature type="domain" description="CdaR GGDEF-like" evidence="4">
    <location>
        <begin position="184"/>
        <end position="304"/>
    </location>
</feature>
<feature type="domain" description="PucR C-terminal helix-turn-helix" evidence="2">
    <location>
        <begin position="358"/>
        <end position="413"/>
    </location>
</feature>
<dbReference type="Pfam" id="PF13556">
    <property type="entry name" value="HTH_30"/>
    <property type="match status" value="1"/>
</dbReference>
<comment type="caution">
    <text evidence="5">The sequence shown here is derived from an EMBL/GenBank/DDBJ whole genome shotgun (WGS) entry which is preliminary data.</text>
</comment>
<dbReference type="RefSeq" id="WP_357804683.1">
    <property type="nucleotide sequence ID" value="NZ_JBEYBM010000009.1"/>
</dbReference>
<evidence type="ECO:0000259" key="4">
    <source>
        <dbReference type="Pfam" id="PF17853"/>
    </source>
</evidence>
<dbReference type="InterPro" id="IPR041522">
    <property type="entry name" value="CdaR_GGDEF"/>
</dbReference>
<sequence>MTNSRRDRAVEIDRFVGYIAARMNERVTDISASIHHGLEAEIFELRADVHTVDLLGASVQGNVSTMLHALRHDIPAARIDLPAAAGEYTRRLAQHGVPLNALVRAYHIGQRLATEHVFAELQAADIAPADRFLIGRVIATRLFEYLDRMIQQVVAVYEGEREQWLETRNSVRALGVREILEGRTAVDVDATTEKIHYPLRWHHLAFIVWYPDPGAHGDELGRLQRFVRGSAEPAGSDATPLFVADDQLSGWAWLPYRAAQPGAIAGLRGFAAALGDAPRMAIGAMAPGVAGFRRSHHLAQSARSVALARGDAGDRVVAAGDPGLPVAALLGGQGAEVREWVGEVLGDLARDTDSDARLRETLQVFLRTGSSYKAAATELGLHANSVKYRVGRAIARRGKPITEDRLDVELALVICHWYGPPAPRPDTA</sequence>
<feature type="domain" description="RsbT co-antagonist protein RsbRD N-terminal" evidence="3">
    <location>
        <begin position="32"/>
        <end position="172"/>
    </location>
</feature>
<evidence type="ECO:0000313" key="6">
    <source>
        <dbReference type="Proteomes" id="UP001550535"/>
    </source>
</evidence>
<reference evidence="5 6" key="1">
    <citation type="submission" date="2024-06" db="EMBL/GenBank/DDBJ databases">
        <title>The Natural Products Discovery Center: Release of the First 8490 Sequenced Strains for Exploring Actinobacteria Biosynthetic Diversity.</title>
        <authorList>
            <person name="Kalkreuter E."/>
            <person name="Kautsar S.A."/>
            <person name="Yang D."/>
            <person name="Bader C.D."/>
            <person name="Teijaro C.N."/>
            <person name="Fluegel L."/>
            <person name="Davis C.M."/>
            <person name="Simpson J.R."/>
            <person name="Lauterbach L."/>
            <person name="Steele A.D."/>
            <person name="Gui C."/>
            <person name="Meng S."/>
            <person name="Li G."/>
            <person name="Viehrig K."/>
            <person name="Ye F."/>
            <person name="Su P."/>
            <person name="Kiefer A.F."/>
            <person name="Nichols A."/>
            <person name="Cepeda A.J."/>
            <person name="Yan W."/>
            <person name="Fan B."/>
            <person name="Jiang Y."/>
            <person name="Adhikari A."/>
            <person name="Zheng C.-J."/>
            <person name="Schuster L."/>
            <person name="Cowan T.M."/>
            <person name="Smanski M.J."/>
            <person name="Chevrette M.G."/>
            <person name="De Carvalho L.P.S."/>
            <person name="Shen B."/>
        </authorList>
    </citation>
    <scope>NUCLEOTIDE SEQUENCE [LARGE SCALE GENOMIC DNA]</scope>
    <source>
        <strain evidence="5 6">NPDC019434</strain>
    </source>
</reference>
<dbReference type="Gene3D" id="1.10.10.2840">
    <property type="entry name" value="PucR C-terminal helix-turn-helix domain"/>
    <property type="match status" value="1"/>
</dbReference>
<dbReference type="Pfam" id="PF14361">
    <property type="entry name" value="RsbRD_N"/>
    <property type="match status" value="1"/>
</dbReference>
<evidence type="ECO:0000259" key="2">
    <source>
        <dbReference type="Pfam" id="PF13556"/>
    </source>
</evidence>